<keyword evidence="9" id="KW-0472">Membrane</keyword>
<dbReference type="Proteomes" id="UP000727907">
    <property type="component" value="Unassembled WGS sequence"/>
</dbReference>
<keyword evidence="11" id="KW-1185">Reference proteome</keyword>
<dbReference type="InterPro" id="IPR050324">
    <property type="entry name" value="CDP-alcohol_PTase-I"/>
</dbReference>
<evidence type="ECO:0000256" key="3">
    <source>
        <dbReference type="ARBA" id="ARBA00010441"/>
    </source>
</evidence>
<comment type="pathway">
    <text evidence="1">Phospholipid metabolism; phosphatidylglycerol biosynthesis; phosphatidylglycerol from CDP-diacylglycerol: step 1/2.</text>
</comment>
<evidence type="ECO:0000256" key="6">
    <source>
        <dbReference type="ARBA" id="ARBA00048586"/>
    </source>
</evidence>
<dbReference type="InterPro" id="IPR004570">
    <property type="entry name" value="Phosphatidylglycerol_P_synth"/>
</dbReference>
<name>A0ABS6IDV2_9HYPH</name>
<comment type="similarity">
    <text evidence="3 8">Belongs to the CDP-alcohol phosphatidyltransferase class-I family.</text>
</comment>
<dbReference type="EC" id="2.7.8.5" evidence="4 7"/>
<comment type="pathway">
    <text evidence="2">Lipid metabolism.</text>
</comment>
<dbReference type="GO" id="GO:0008444">
    <property type="term" value="F:CDP-diacylglycerol-glycerol-3-phosphate 3-phosphatidyltransferase activity"/>
    <property type="evidence" value="ECO:0007669"/>
    <property type="project" value="UniProtKB-EC"/>
</dbReference>
<evidence type="ECO:0000256" key="4">
    <source>
        <dbReference type="ARBA" id="ARBA00013170"/>
    </source>
</evidence>
<organism evidence="10 11">
    <name type="scientific">Reyranella humidisoli</name>
    <dbReference type="NCBI Taxonomy" id="2849149"/>
    <lineage>
        <taxon>Bacteria</taxon>
        <taxon>Pseudomonadati</taxon>
        <taxon>Pseudomonadota</taxon>
        <taxon>Alphaproteobacteria</taxon>
        <taxon>Hyphomicrobiales</taxon>
        <taxon>Reyranellaceae</taxon>
        <taxon>Reyranella</taxon>
    </lineage>
</organism>
<dbReference type="PIRSF" id="PIRSF000847">
    <property type="entry name" value="Phos_ph_gly_syn"/>
    <property type="match status" value="1"/>
</dbReference>
<accession>A0ABS6IDV2</accession>
<dbReference type="PANTHER" id="PTHR14269">
    <property type="entry name" value="CDP-DIACYLGLYCEROL--GLYCEROL-3-PHOSPHATE 3-PHOSPHATIDYLTRANSFERASE-RELATED"/>
    <property type="match status" value="1"/>
</dbReference>
<evidence type="ECO:0000256" key="8">
    <source>
        <dbReference type="RuleBase" id="RU003750"/>
    </source>
</evidence>
<keyword evidence="9" id="KW-1133">Transmembrane helix</keyword>
<dbReference type="InterPro" id="IPR000462">
    <property type="entry name" value="CDP-OH_P_trans"/>
</dbReference>
<evidence type="ECO:0000256" key="7">
    <source>
        <dbReference type="NCBIfam" id="TIGR00560"/>
    </source>
</evidence>
<feature type="transmembrane region" description="Helical" evidence="9">
    <location>
        <begin position="33"/>
        <end position="53"/>
    </location>
</feature>
<dbReference type="InterPro" id="IPR048254">
    <property type="entry name" value="CDP_ALCOHOL_P_TRANSF_CS"/>
</dbReference>
<evidence type="ECO:0000256" key="5">
    <source>
        <dbReference type="ARBA" id="ARBA00014944"/>
    </source>
</evidence>
<evidence type="ECO:0000313" key="11">
    <source>
        <dbReference type="Proteomes" id="UP000727907"/>
    </source>
</evidence>
<keyword evidence="8 10" id="KW-0808">Transferase</keyword>
<feature type="transmembrane region" description="Helical" evidence="9">
    <location>
        <begin position="156"/>
        <end position="173"/>
    </location>
</feature>
<dbReference type="PROSITE" id="PS00379">
    <property type="entry name" value="CDP_ALCOHOL_P_TRANSF"/>
    <property type="match status" value="1"/>
</dbReference>
<proteinExistence type="inferred from homology"/>
<comment type="caution">
    <text evidence="10">The sequence shown here is derived from an EMBL/GenBank/DDBJ whole genome shotgun (WGS) entry which is preliminary data.</text>
</comment>
<dbReference type="Pfam" id="PF01066">
    <property type="entry name" value="CDP-OH_P_transf"/>
    <property type="match status" value="1"/>
</dbReference>
<comment type="catalytic activity">
    <reaction evidence="6">
        <text>a CDP-1,2-diacyl-sn-glycerol + sn-glycerol 3-phosphate = a 1,2-diacyl-sn-glycero-3-phospho-(1'-sn-glycero-3'-phosphate) + CMP + H(+)</text>
        <dbReference type="Rhea" id="RHEA:12593"/>
        <dbReference type="ChEBI" id="CHEBI:15378"/>
        <dbReference type="ChEBI" id="CHEBI:57597"/>
        <dbReference type="ChEBI" id="CHEBI:58332"/>
        <dbReference type="ChEBI" id="CHEBI:60110"/>
        <dbReference type="ChEBI" id="CHEBI:60377"/>
        <dbReference type="EC" id="2.7.8.5"/>
    </reaction>
</comment>
<keyword evidence="9" id="KW-0812">Transmembrane</keyword>
<protein>
    <recommendedName>
        <fullName evidence="5 7">CDP-diacylglycerol--glycerol-3-phosphate 3-phosphatidyltransferase</fullName>
        <ecNumber evidence="4 7">2.7.8.5</ecNumber>
    </recommendedName>
</protein>
<dbReference type="PANTHER" id="PTHR14269:SF62">
    <property type="entry name" value="CDP-DIACYLGLYCEROL--GLYCEROL-3-PHOSPHATE 3-PHOSPHATIDYLTRANSFERASE 1, CHLOROPLASTIC"/>
    <property type="match status" value="1"/>
</dbReference>
<reference evidence="10 11" key="1">
    <citation type="submission" date="2021-06" db="EMBL/GenBank/DDBJ databases">
        <authorList>
            <person name="Lee D.H."/>
        </authorList>
    </citation>
    <scope>NUCLEOTIDE SEQUENCE [LARGE SCALE GENOMIC DNA]</scope>
    <source>
        <strain evidence="10 11">MMS21-HV4-11</strain>
    </source>
</reference>
<evidence type="ECO:0000256" key="1">
    <source>
        <dbReference type="ARBA" id="ARBA00005042"/>
    </source>
</evidence>
<gene>
    <name evidence="10" type="primary">pgsA</name>
    <name evidence="10" type="ORF">KQ910_03335</name>
</gene>
<evidence type="ECO:0000256" key="9">
    <source>
        <dbReference type="SAM" id="Phobius"/>
    </source>
</evidence>
<evidence type="ECO:0000313" key="10">
    <source>
        <dbReference type="EMBL" id="MBU8872776.1"/>
    </source>
</evidence>
<dbReference type="NCBIfam" id="TIGR00560">
    <property type="entry name" value="pgsA"/>
    <property type="match status" value="1"/>
</dbReference>
<sequence length="191" mass="20923">MLFNLPNMLTLSRIVAIPLVVACFWLDRGWAQWFSMALFVAAAVTDWFDGYFARRYHQISRFGRFLDPIADKLLVAAALVMLVDNSTLAGLNVLAALIILAREILVSGLREFLAELRVGLPVSALAKWKTAVQMVAIAALLVGDAAAHWVTQAGIVLIWIAAALTLITGYDYLRTGLRHMAEDPPTTGGQK</sequence>
<dbReference type="EMBL" id="JAHOPB010000001">
    <property type="protein sequence ID" value="MBU8872776.1"/>
    <property type="molecule type" value="Genomic_DNA"/>
</dbReference>
<feature type="transmembrane region" description="Helical" evidence="9">
    <location>
        <begin position="7"/>
        <end position="27"/>
    </location>
</feature>
<evidence type="ECO:0000256" key="2">
    <source>
        <dbReference type="ARBA" id="ARBA00005189"/>
    </source>
</evidence>